<protein>
    <submittedName>
        <fullName evidence="3">Flavin reductase (DIM6/NTAB) family NADH-FMN oxidoreductase RutF</fullName>
    </submittedName>
</protein>
<proteinExistence type="inferred from homology"/>
<dbReference type="InterPro" id="IPR012349">
    <property type="entry name" value="Split_barrel_FMN-bd"/>
</dbReference>
<dbReference type="Pfam" id="PF01613">
    <property type="entry name" value="Flavin_Reduct"/>
    <property type="match status" value="1"/>
</dbReference>
<comment type="caution">
    <text evidence="3">The sequence shown here is derived from an EMBL/GenBank/DDBJ whole genome shotgun (WGS) entry which is preliminary data.</text>
</comment>
<comment type="similarity">
    <text evidence="1">Belongs to the flavoredoxin family.</text>
</comment>
<dbReference type="Gene3D" id="2.30.110.10">
    <property type="entry name" value="Electron Transport, Fmn-binding Protein, Chain A"/>
    <property type="match status" value="1"/>
</dbReference>
<dbReference type="GO" id="GO:0010181">
    <property type="term" value="F:FMN binding"/>
    <property type="evidence" value="ECO:0007669"/>
    <property type="project" value="InterPro"/>
</dbReference>
<dbReference type="InterPro" id="IPR052174">
    <property type="entry name" value="Flavoredoxin"/>
</dbReference>
<evidence type="ECO:0000256" key="1">
    <source>
        <dbReference type="ARBA" id="ARBA00038054"/>
    </source>
</evidence>
<dbReference type="SUPFAM" id="SSF50475">
    <property type="entry name" value="FMN-binding split barrel"/>
    <property type="match status" value="1"/>
</dbReference>
<organism evidence="3 4">
    <name type="scientific">Hydrogenispora ethanolica</name>
    <dbReference type="NCBI Taxonomy" id="1082276"/>
    <lineage>
        <taxon>Bacteria</taxon>
        <taxon>Bacillati</taxon>
        <taxon>Bacillota</taxon>
        <taxon>Hydrogenispora</taxon>
    </lineage>
</organism>
<evidence type="ECO:0000259" key="2">
    <source>
        <dbReference type="Pfam" id="PF01613"/>
    </source>
</evidence>
<dbReference type="AlphaFoldDB" id="A0A4R1S7U3"/>
<dbReference type="PANTHER" id="PTHR43567:SF5">
    <property type="entry name" value="HYPOTHETICAL CYTOSOLIC PROTEIN"/>
    <property type="match status" value="1"/>
</dbReference>
<dbReference type="InterPro" id="IPR002563">
    <property type="entry name" value="Flavin_Rdtase-like_dom"/>
</dbReference>
<sequence>MNPMLQTIAPEKLTDNVFDLVGKDWMLITAGDLQKYNTMTASWGGFGILWGKKVCFCVVRPSRYTYQFMEASDRFTLSFFPEQYREALNFCGSKSGRDVDKAAATGLTPVAGAGGLVYFDQARLVMECAKLYYQDLDPAHFLDPGIEKNYQGRDYHRMYIGEITRCLLKEAE</sequence>
<feature type="domain" description="Flavin reductase like" evidence="2">
    <location>
        <begin position="26"/>
        <end position="170"/>
    </location>
</feature>
<evidence type="ECO:0000313" key="3">
    <source>
        <dbReference type="EMBL" id="TCL75164.1"/>
    </source>
</evidence>
<reference evidence="3 4" key="1">
    <citation type="submission" date="2019-03" db="EMBL/GenBank/DDBJ databases">
        <title>Genomic Encyclopedia of Type Strains, Phase IV (KMG-IV): sequencing the most valuable type-strain genomes for metagenomic binning, comparative biology and taxonomic classification.</title>
        <authorList>
            <person name="Goeker M."/>
        </authorList>
    </citation>
    <scope>NUCLEOTIDE SEQUENCE [LARGE SCALE GENOMIC DNA]</scope>
    <source>
        <strain evidence="3 4">LX-B</strain>
    </source>
</reference>
<keyword evidence="4" id="KW-1185">Reference proteome</keyword>
<dbReference type="EMBL" id="SLUN01000003">
    <property type="protein sequence ID" value="TCL75164.1"/>
    <property type="molecule type" value="Genomic_DNA"/>
</dbReference>
<dbReference type="PANTHER" id="PTHR43567">
    <property type="entry name" value="FLAVOREDOXIN-RELATED-RELATED"/>
    <property type="match status" value="1"/>
</dbReference>
<accession>A0A4R1S7U3</accession>
<name>A0A4R1S7U3_HYDET</name>
<dbReference type="GO" id="GO:0016646">
    <property type="term" value="F:oxidoreductase activity, acting on the CH-NH group of donors, NAD or NADP as acceptor"/>
    <property type="evidence" value="ECO:0007669"/>
    <property type="project" value="UniProtKB-ARBA"/>
</dbReference>
<gene>
    <name evidence="3" type="ORF">EDC14_100395</name>
</gene>
<dbReference type="Proteomes" id="UP000295008">
    <property type="component" value="Unassembled WGS sequence"/>
</dbReference>
<evidence type="ECO:0000313" key="4">
    <source>
        <dbReference type="Proteomes" id="UP000295008"/>
    </source>
</evidence>